<keyword evidence="5 7" id="KW-1133">Transmembrane helix</keyword>
<name>A0A5D5AKL9_9EURY</name>
<keyword evidence="4 7" id="KW-0812">Transmembrane</keyword>
<dbReference type="Pfam" id="PF00528">
    <property type="entry name" value="BPD_transp_1"/>
    <property type="match status" value="1"/>
</dbReference>
<feature type="transmembrane region" description="Helical" evidence="7">
    <location>
        <begin position="197"/>
        <end position="221"/>
    </location>
</feature>
<dbReference type="PANTHER" id="PTHR43744:SF8">
    <property type="entry name" value="SN-GLYCEROL-3-PHOSPHATE TRANSPORT SYSTEM PERMEASE PROTEIN UGPE"/>
    <property type="match status" value="1"/>
</dbReference>
<keyword evidence="2 7" id="KW-0813">Transport</keyword>
<dbReference type="GO" id="GO:0005886">
    <property type="term" value="C:plasma membrane"/>
    <property type="evidence" value="ECO:0007669"/>
    <property type="project" value="UniProtKB-SubCell"/>
</dbReference>
<evidence type="ECO:0000256" key="5">
    <source>
        <dbReference type="ARBA" id="ARBA00022989"/>
    </source>
</evidence>
<dbReference type="InterPro" id="IPR000515">
    <property type="entry name" value="MetI-like"/>
</dbReference>
<dbReference type="PANTHER" id="PTHR43744">
    <property type="entry name" value="ABC TRANSPORTER PERMEASE PROTEIN MG189-RELATED-RELATED"/>
    <property type="match status" value="1"/>
</dbReference>
<comment type="subcellular location">
    <subcellularLocation>
        <location evidence="1 7">Cell membrane</location>
        <topology evidence="1 7">Multi-pass membrane protein</topology>
    </subcellularLocation>
</comment>
<evidence type="ECO:0000256" key="4">
    <source>
        <dbReference type="ARBA" id="ARBA00022692"/>
    </source>
</evidence>
<dbReference type="PROSITE" id="PS50928">
    <property type="entry name" value="ABC_TM1"/>
    <property type="match status" value="1"/>
</dbReference>
<accession>A0A5D5AKL9</accession>
<organism evidence="9 10">
    <name type="scientific">Natrialba swarupiae</name>
    <dbReference type="NCBI Taxonomy" id="2448032"/>
    <lineage>
        <taxon>Archaea</taxon>
        <taxon>Methanobacteriati</taxon>
        <taxon>Methanobacteriota</taxon>
        <taxon>Stenosarchaea group</taxon>
        <taxon>Halobacteria</taxon>
        <taxon>Halobacteriales</taxon>
        <taxon>Natrialbaceae</taxon>
        <taxon>Natrialba</taxon>
    </lineage>
</organism>
<dbReference type="EMBL" id="VTAW01000017">
    <property type="protein sequence ID" value="TYT61495.1"/>
    <property type="molecule type" value="Genomic_DNA"/>
</dbReference>
<dbReference type="Gene3D" id="1.10.3720.10">
    <property type="entry name" value="MetI-like"/>
    <property type="match status" value="1"/>
</dbReference>
<dbReference type="Proteomes" id="UP000324104">
    <property type="component" value="Unassembled WGS sequence"/>
</dbReference>
<protein>
    <submittedName>
        <fullName evidence="9">Carbohydrate ABC transporter permease</fullName>
    </submittedName>
</protein>
<dbReference type="InterPro" id="IPR035906">
    <property type="entry name" value="MetI-like_sf"/>
</dbReference>
<dbReference type="CDD" id="cd06261">
    <property type="entry name" value="TM_PBP2"/>
    <property type="match status" value="1"/>
</dbReference>
<dbReference type="AlphaFoldDB" id="A0A5D5AKL9"/>
<evidence type="ECO:0000259" key="8">
    <source>
        <dbReference type="PROSITE" id="PS50928"/>
    </source>
</evidence>
<evidence type="ECO:0000256" key="2">
    <source>
        <dbReference type="ARBA" id="ARBA00022448"/>
    </source>
</evidence>
<comment type="caution">
    <text evidence="9">The sequence shown here is derived from an EMBL/GenBank/DDBJ whole genome shotgun (WGS) entry which is preliminary data.</text>
</comment>
<evidence type="ECO:0000256" key="1">
    <source>
        <dbReference type="ARBA" id="ARBA00004651"/>
    </source>
</evidence>
<evidence type="ECO:0000313" key="9">
    <source>
        <dbReference type="EMBL" id="TYT61495.1"/>
    </source>
</evidence>
<gene>
    <name evidence="9" type="ORF">FYC77_13335</name>
</gene>
<reference evidence="9 10" key="1">
    <citation type="submission" date="2019-08" db="EMBL/GenBank/DDBJ databases">
        <title>Archaea genome.</title>
        <authorList>
            <person name="Kajale S."/>
            <person name="Shouche Y."/>
            <person name="Deshpande N."/>
            <person name="Sharma A."/>
        </authorList>
    </citation>
    <scope>NUCLEOTIDE SEQUENCE [LARGE SCALE GENOMIC DNA]</scope>
    <source>
        <strain evidence="9 10">ESP3B_9</strain>
    </source>
</reference>
<feature type="transmembrane region" description="Helical" evidence="7">
    <location>
        <begin position="110"/>
        <end position="137"/>
    </location>
</feature>
<comment type="similarity">
    <text evidence="7">Belongs to the binding-protein-dependent transport system permease family.</text>
</comment>
<keyword evidence="6 7" id="KW-0472">Membrane</keyword>
<keyword evidence="3" id="KW-1003">Cell membrane</keyword>
<dbReference type="GO" id="GO:0055085">
    <property type="term" value="P:transmembrane transport"/>
    <property type="evidence" value="ECO:0007669"/>
    <property type="project" value="InterPro"/>
</dbReference>
<keyword evidence="10" id="KW-1185">Reference proteome</keyword>
<proteinExistence type="inferred from homology"/>
<evidence type="ECO:0000256" key="3">
    <source>
        <dbReference type="ARBA" id="ARBA00022475"/>
    </source>
</evidence>
<feature type="transmembrane region" description="Helical" evidence="7">
    <location>
        <begin position="143"/>
        <end position="160"/>
    </location>
</feature>
<feature type="transmembrane region" description="Helical" evidence="7">
    <location>
        <begin position="75"/>
        <end position="98"/>
    </location>
</feature>
<evidence type="ECO:0000256" key="6">
    <source>
        <dbReference type="ARBA" id="ARBA00023136"/>
    </source>
</evidence>
<evidence type="ECO:0000256" key="7">
    <source>
        <dbReference type="RuleBase" id="RU363032"/>
    </source>
</evidence>
<dbReference type="SUPFAM" id="SSF161098">
    <property type="entry name" value="MetI-like"/>
    <property type="match status" value="1"/>
</dbReference>
<dbReference type="RefSeq" id="WP_149081992.1">
    <property type="nucleotide sequence ID" value="NZ_VTAW01000017.1"/>
</dbReference>
<sequence>MSVASKKPDLPVQFGVYISLLIVIVLTLVPFYWMIVGATLPQDQFFTYPPRFLPGTHFFENLADLRDRFPYLLSIWNSIFVATVYTVLSLFLCSLAGFAFAKYEFAYKEYLFYFILATVVLPVQIMIIPLFLLMANFGLLDTHIALILPFAANPVGIFLMRQSMKSIPDSWLDSARIDGASEFQLYYRIALPSVKPALAALAVILFLFQWNAFLYPLVVLTSEELFTIPLAIERLVGQHRLYFDQIMVATALAIIPITILFLLLQKYFVRGFAGTAYQP</sequence>
<feature type="transmembrane region" description="Helical" evidence="7">
    <location>
        <begin position="241"/>
        <end position="264"/>
    </location>
</feature>
<feature type="transmembrane region" description="Helical" evidence="7">
    <location>
        <begin position="12"/>
        <end position="35"/>
    </location>
</feature>
<feature type="domain" description="ABC transmembrane type-1" evidence="8">
    <location>
        <begin position="75"/>
        <end position="264"/>
    </location>
</feature>
<evidence type="ECO:0000313" key="10">
    <source>
        <dbReference type="Proteomes" id="UP000324104"/>
    </source>
</evidence>